<reference evidence="1 2" key="1">
    <citation type="journal article" date="2018" name="Genome Announc.">
        <title>Complete genomes of two Megasphaera elsdenii strains, NCIMB 702410 and ATCC 25940.</title>
        <authorList>
            <person name="Hatmaker E.A."/>
            <person name="O'Dell K."/>
            <person name="Riley L.A."/>
            <person name="Klingeman D.M."/>
            <person name="Guss A.M."/>
        </authorList>
    </citation>
    <scope>NUCLEOTIDE SEQUENCE [LARGE SCALE GENOMIC DNA]</scope>
    <source>
        <strain evidence="1 2">NCIMB702410</strain>
    </source>
</reference>
<accession>A0A1M6N614</accession>
<gene>
    <name evidence="1" type="ORF">C6Y28_08275</name>
</gene>
<dbReference type="RefSeq" id="WP_027895101.1">
    <property type="nucleotide sequence ID" value="NZ_AP031433.1"/>
</dbReference>
<evidence type="ECO:0000313" key="1">
    <source>
        <dbReference type="EMBL" id="AVO27599.1"/>
    </source>
</evidence>
<dbReference type="InterPro" id="IPR024529">
    <property type="entry name" value="ECF_trnsprt_substrate-spec"/>
</dbReference>
<proteinExistence type="predicted"/>
<sequence length="170" mass="18509">MTEDIKKVTRTGLILAVTLILQGLRLVIPIPPQVSMFVVGSLVNACLIVAVLLIGRRAGLVVAGCTPVFAWLEGMLPFFPFVFPVGLGNCFYVWTAWRWQRYGLPAFCGGALGKAAILYGSFYLLFACIAFPPAVRHMLLFAMSWPQIVTGIIGAVLGMEVSRLLGHQPE</sequence>
<dbReference type="Proteomes" id="UP000238358">
    <property type="component" value="Chromosome"/>
</dbReference>
<protein>
    <submittedName>
        <fullName evidence="1">Uncharacterized protein</fullName>
    </submittedName>
</protein>
<name>A0A1M6N614_MEGEL</name>
<evidence type="ECO:0000313" key="2">
    <source>
        <dbReference type="Proteomes" id="UP000238358"/>
    </source>
</evidence>
<dbReference type="EMBL" id="CP027569">
    <property type="protein sequence ID" value="AVO27599.1"/>
    <property type="molecule type" value="Genomic_DNA"/>
</dbReference>
<dbReference type="GO" id="GO:0022857">
    <property type="term" value="F:transmembrane transporter activity"/>
    <property type="evidence" value="ECO:0007669"/>
    <property type="project" value="InterPro"/>
</dbReference>
<organism evidence="1 2">
    <name type="scientific">Megasphaera elsdenii</name>
    <dbReference type="NCBI Taxonomy" id="907"/>
    <lineage>
        <taxon>Bacteria</taxon>
        <taxon>Bacillati</taxon>
        <taxon>Bacillota</taxon>
        <taxon>Negativicutes</taxon>
        <taxon>Veillonellales</taxon>
        <taxon>Veillonellaceae</taxon>
        <taxon>Megasphaera</taxon>
    </lineage>
</organism>
<dbReference type="AlphaFoldDB" id="A0A1M6N614"/>
<dbReference type="Pfam" id="PF12822">
    <property type="entry name" value="ECF_trnsprt"/>
    <property type="match status" value="1"/>
</dbReference>
<dbReference type="OrthoDB" id="1682230at2"/>